<proteinExistence type="inferred from homology"/>
<comment type="caution">
    <text evidence="4">Lacks conserved residue(s) required for the propagation of feature annotation.</text>
</comment>
<comment type="cofactor">
    <cofactor evidence="1 4">
        <name>a divalent metal cation</name>
        <dbReference type="ChEBI" id="CHEBI:60240"/>
    </cofactor>
</comment>
<evidence type="ECO:0000256" key="3">
    <source>
        <dbReference type="ARBA" id="ARBA00023080"/>
    </source>
</evidence>
<accession>A0A4D7QIZ8</accession>
<dbReference type="Proteomes" id="UP000298588">
    <property type="component" value="Chromosome"/>
</dbReference>
<dbReference type="HAMAP" id="MF_00528">
    <property type="entry name" value="Maf"/>
    <property type="match status" value="1"/>
</dbReference>
<dbReference type="OrthoDB" id="9813962at2"/>
<sequence length="197" mass="20963">MKLVLASKSPARAAMLAGAGLDVELVPAAIDERALDEAWTAAGHGPAQVARLLAEEKAKAVSLSMPGRVVIGADQTLALGHRRYSKPKDVTEARDHLISFRGRIHHLHSGVALVRDGAVLFATVGSAAMHVRAFSDAFLDTYVATMGDQILGSVGCYQFEGLGIQLFDRIDGDYYTILGMPLLALLAALRREGLAET</sequence>
<dbReference type="GO" id="GO:0047429">
    <property type="term" value="F:nucleoside triphosphate diphosphatase activity"/>
    <property type="evidence" value="ECO:0007669"/>
    <property type="project" value="UniProtKB-EC"/>
</dbReference>
<dbReference type="InterPro" id="IPR003697">
    <property type="entry name" value="Maf-like"/>
</dbReference>
<dbReference type="EC" id="3.6.1.9" evidence="4"/>
<name>A0A4D7QIZ8_9HYPH</name>
<dbReference type="KEGG" id="paqt:E8L99_05590"/>
<dbReference type="RefSeq" id="WP_137098621.1">
    <property type="nucleotide sequence ID" value="NZ_CP039865.1"/>
</dbReference>
<dbReference type="Gene3D" id="3.90.950.10">
    <property type="match status" value="1"/>
</dbReference>
<evidence type="ECO:0000313" key="5">
    <source>
        <dbReference type="EMBL" id="QCK85287.1"/>
    </source>
</evidence>
<comment type="similarity">
    <text evidence="4">Belongs to the Maf family.</text>
</comment>
<reference evidence="5 6" key="1">
    <citation type="submission" date="2019-04" db="EMBL/GenBank/DDBJ databases">
        <title>Phreatobacter aquaticus sp. nov.</title>
        <authorList>
            <person name="Choi A."/>
            <person name="Baek K."/>
        </authorList>
    </citation>
    <scope>NUCLEOTIDE SEQUENCE [LARGE SCALE GENOMIC DNA]</scope>
    <source>
        <strain evidence="5 6">NMCR1094</strain>
    </source>
</reference>
<evidence type="ECO:0000256" key="2">
    <source>
        <dbReference type="ARBA" id="ARBA00022801"/>
    </source>
</evidence>
<keyword evidence="6" id="KW-1185">Reference proteome</keyword>
<organism evidence="5 6">
    <name type="scientific">Phreatobacter aquaticus</name>
    <dbReference type="NCBI Taxonomy" id="2570229"/>
    <lineage>
        <taxon>Bacteria</taxon>
        <taxon>Pseudomonadati</taxon>
        <taxon>Pseudomonadota</taxon>
        <taxon>Alphaproteobacteria</taxon>
        <taxon>Hyphomicrobiales</taxon>
        <taxon>Phreatobacteraceae</taxon>
        <taxon>Phreatobacter</taxon>
    </lineage>
</organism>
<keyword evidence="4" id="KW-0963">Cytoplasm</keyword>
<dbReference type="GO" id="GO:0009117">
    <property type="term" value="P:nucleotide metabolic process"/>
    <property type="evidence" value="ECO:0007669"/>
    <property type="project" value="UniProtKB-KW"/>
</dbReference>
<dbReference type="GO" id="GO:0005737">
    <property type="term" value="C:cytoplasm"/>
    <property type="evidence" value="ECO:0007669"/>
    <property type="project" value="UniProtKB-SubCell"/>
</dbReference>
<keyword evidence="2 4" id="KW-0378">Hydrolase</keyword>
<dbReference type="PANTHER" id="PTHR43213">
    <property type="entry name" value="BIFUNCTIONAL DTTP/UTP PYROPHOSPHATASE/METHYLTRANSFERASE PROTEIN-RELATED"/>
    <property type="match status" value="1"/>
</dbReference>
<dbReference type="AlphaFoldDB" id="A0A4D7QIZ8"/>
<dbReference type="InterPro" id="IPR029001">
    <property type="entry name" value="ITPase-like_fam"/>
</dbReference>
<dbReference type="CDD" id="cd00555">
    <property type="entry name" value="Maf"/>
    <property type="match status" value="1"/>
</dbReference>
<comment type="subcellular location">
    <subcellularLocation>
        <location evidence="4">Cytoplasm</location>
    </subcellularLocation>
</comment>
<protein>
    <recommendedName>
        <fullName evidence="4">Nucleoside triphosphate pyrophosphatase</fullName>
        <ecNumber evidence="4">3.6.1.9</ecNumber>
    </recommendedName>
    <alternativeName>
        <fullName evidence="4">Nucleotide pyrophosphatase</fullName>
        <shortName evidence="4">Nucleotide PPase</shortName>
    </alternativeName>
</protein>
<comment type="function">
    <text evidence="4">Nucleoside triphosphate pyrophosphatase. May have a dual role in cell division arrest and in preventing the incorporation of modified nucleotides into cellular nucleic acids.</text>
</comment>
<evidence type="ECO:0000313" key="6">
    <source>
        <dbReference type="Proteomes" id="UP000298588"/>
    </source>
</evidence>
<dbReference type="SUPFAM" id="SSF52972">
    <property type="entry name" value="ITPase-like"/>
    <property type="match status" value="1"/>
</dbReference>
<feature type="active site" description="Proton acceptor" evidence="4">
    <location>
        <position position="74"/>
    </location>
</feature>
<evidence type="ECO:0000256" key="1">
    <source>
        <dbReference type="ARBA" id="ARBA00001968"/>
    </source>
</evidence>
<evidence type="ECO:0000256" key="4">
    <source>
        <dbReference type="HAMAP-Rule" id="MF_00528"/>
    </source>
</evidence>
<comment type="catalytic activity">
    <reaction evidence="4">
        <text>a ribonucleoside 5'-triphosphate + H2O = a ribonucleoside 5'-phosphate + diphosphate + H(+)</text>
        <dbReference type="Rhea" id="RHEA:23996"/>
        <dbReference type="ChEBI" id="CHEBI:15377"/>
        <dbReference type="ChEBI" id="CHEBI:15378"/>
        <dbReference type="ChEBI" id="CHEBI:33019"/>
        <dbReference type="ChEBI" id="CHEBI:58043"/>
        <dbReference type="ChEBI" id="CHEBI:61557"/>
        <dbReference type="EC" id="3.6.1.9"/>
    </reaction>
</comment>
<dbReference type="PIRSF" id="PIRSF006305">
    <property type="entry name" value="Maf"/>
    <property type="match status" value="1"/>
</dbReference>
<dbReference type="Pfam" id="PF02545">
    <property type="entry name" value="Maf"/>
    <property type="match status" value="1"/>
</dbReference>
<dbReference type="EMBL" id="CP039865">
    <property type="protein sequence ID" value="QCK85287.1"/>
    <property type="molecule type" value="Genomic_DNA"/>
</dbReference>
<gene>
    <name evidence="5" type="ORF">E8L99_05590</name>
</gene>
<comment type="catalytic activity">
    <reaction evidence="4">
        <text>a 2'-deoxyribonucleoside 5'-triphosphate + H2O = a 2'-deoxyribonucleoside 5'-phosphate + diphosphate + H(+)</text>
        <dbReference type="Rhea" id="RHEA:44644"/>
        <dbReference type="ChEBI" id="CHEBI:15377"/>
        <dbReference type="ChEBI" id="CHEBI:15378"/>
        <dbReference type="ChEBI" id="CHEBI:33019"/>
        <dbReference type="ChEBI" id="CHEBI:61560"/>
        <dbReference type="ChEBI" id="CHEBI:65317"/>
        <dbReference type="EC" id="3.6.1.9"/>
    </reaction>
</comment>
<keyword evidence="3 4" id="KW-0546">Nucleotide metabolism</keyword>
<dbReference type="PANTHER" id="PTHR43213:SF5">
    <property type="entry name" value="BIFUNCTIONAL DTTP_UTP PYROPHOSPHATASE_METHYLTRANSFERASE PROTEIN-RELATED"/>
    <property type="match status" value="1"/>
</dbReference>